<evidence type="ECO:0000256" key="1">
    <source>
        <dbReference type="ARBA" id="ARBA00006484"/>
    </source>
</evidence>
<dbReference type="PRINTS" id="PR00080">
    <property type="entry name" value="SDRFAMILY"/>
</dbReference>
<keyword evidence="6" id="KW-1185">Reference proteome</keyword>
<dbReference type="Proteomes" id="UP000321805">
    <property type="component" value="Chromosome"/>
</dbReference>
<dbReference type="AlphaFoldDB" id="A0A5B8U0M6"/>
<dbReference type="OrthoDB" id="151996at2"/>
<keyword evidence="2" id="KW-0560">Oxidoreductase</keyword>
<dbReference type="Pfam" id="PF00106">
    <property type="entry name" value="adh_short"/>
    <property type="match status" value="1"/>
</dbReference>
<dbReference type="SUPFAM" id="SSF51735">
    <property type="entry name" value="NAD(P)-binding Rossmann-fold domains"/>
    <property type="match status" value="1"/>
</dbReference>
<dbReference type="PANTHER" id="PTHR44196:SF1">
    <property type="entry name" value="DEHYDROGENASE_REDUCTASE SDR FAMILY MEMBER 7B"/>
    <property type="match status" value="1"/>
</dbReference>
<dbReference type="NCBIfam" id="NF005495">
    <property type="entry name" value="PRK07109.1"/>
    <property type="match status" value="1"/>
</dbReference>
<organism evidence="5 6">
    <name type="scientific">Baekduia soli</name>
    <dbReference type="NCBI Taxonomy" id="496014"/>
    <lineage>
        <taxon>Bacteria</taxon>
        <taxon>Bacillati</taxon>
        <taxon>Actinomycetota</taxon>
        <taxon>Thermoleophilia</taxon>
        <taxon>Solirubrobacterales</taxon>
        <taxon>Baekduiaceae</taxon>
        <taxon>Baekduia</taxon>
    </lineage>
</organism>
<dbReference type="SMART" id="SM00822">
    <property type="entry name" value="PKS_KR"/>
    <property type="match status" value="1"/>
</dbReference>
<dbReference type="InterPro" id="IPR057326">
    <property type="entry name" value="KR_dom"/>
</dbReference>
<evidence type="ECO:0000313" key="5">
    <source>
        <dbReference type="EMBL" id="QEC46405.1"/>
    </source>
</evidence>
<protein>
    <submittedName>
        <fullName evidence="5">SDR family oxidoreductase</fullName>
    </submittedName>
</protein>
<dbReference type="PROSITE" id="PS00061">
    <property type="entry name" value="ADH_SHORT"/>
    <property type="match status" value="1"/>
</dbReference>
<dbReference type="KEGG" id="bsol:FSW04_01630"/>
<evidence type="ECO:0000259" key="4">
    <source>
        <dbReference type="SMART" id="SM00822"/>
    </source>
</evidence>
<name>A0A5B8U0M6_9ACTN</name>
<sequence>MTKHTRPEVVVVTGASGGVGRAIAHAFAKRGAHIALLARGEQGLAEAVAEVQGLGGKAIAVPTDVADHEAVEAAAARVEQELGPIDVWINDAMATVFARVADTDPAEFRRATEVTYLGTVYGTMAALSRMVERNSGTIVQVGSALSYRAIPLQAAYCGSKFAIRGFTDSLRTELLHDKSNVHITMVQLPGVNTTQFNWCRSKLPQHPMPVPPIYQPEIPAEAVYWAAHHRRRELWVGYSAVQAILGNKLAPSLADRYLARTGFSGQQMKNHPVDPDRPDNLYAPVQNEAATHGIFNAQAKTTSPQLWAATHRPIVAAAGLAISALAAAARRTR</sequence>
<dbReference type="PRINTS" id="PR00081">
    <property type="entry name" value="GDHRDH"/>
</dbReference>
<dbReference type="GO" id="GO:0016020">
    <property type="term" value="C:membrane"/>
    <property type="evidence" value="ECO:0007669"/>
    <property type="project" value="TreeGrafter"/>
</dbReference>
<dbReference type="PANTHER" id="PTHR44196">
    <property type="entry name" value="DEHYDROGENASE/REDUCTASE SDR FAMILY MEMBER 7B"/>
    <property type="match status" value="1"/>
</dbReference>
<evidence type="ECO:0000256" key="2">
    <source>
        <dbReference type="ARBA" id="ARBA00023002"/>
    </source>
</evidence>
<dbReference type="InterPro" id="IPR036291">
    <property type="entry name" value="NAD(P)-bd_dom_sf"/>
</dbReference>
<evidence type="ECO:0000256" key="3">
    <source>
        <dbReference type="RuleBase" id="RU000363"/>
    </source>
</evidence>
<reference evidence="5 6" key="1">
    <citation type="journal article" date="2018" name="J. Microbiol.">
        <title>Baekduia soli gen. nov., sp. nov., a novel bacterium isolated from the soil of Baekdu Mountain and proposal of a novel family name, Baekduiaceae fam. nov.</title>
        <authorList>
            <person name="An D.S."/>
            <person name="Siddiqi M.Z."/>
            <person name="Kim K.H."/>
            <person name="Yu H.S."/>
            <person name="Im W.T."/>
        </authorList>
    </citation>
    <scope>NUCLEOTIDE SEQUENCE [LARGE SCALE GENOMIC DNA]</scope>
    <source>
        <strain evidence="5 6">BR7-21</strain>
    </source>
</reference>
<dbReference type="CDD" id="cd05360">
    <property type="entry name" value="SDR_c3"/>
    <property type="match status" value="1"/>
</dbReference>
<dbReference type="InterPro" id="IPR020904">
    <property type="entry name" value="Sc_DH/Rdtase_CS"/>
</dbReference>
<gene>
    <name evidence="5" type="ORF">FSW04_01630</name>
</gene>
<dbReference type="RefSeq" id="WP_146915574.1">
    <property type="nucleotide sequence ID" value="NZ_CP042430.1"/>
</dbReference>
<dbReference type="InterPro" id="IPR002347">
    <property type="entry name" value="SDR_fam"/>
</dbReference>
<proteinExistence type="inferred from homology"/>
<dbReference type="Gene3D" id="3.40.50.720">
    <property type="entry name" value="NAD(P)-binding Rossmann-like Domain"/>
    <property type="match status" value="1"/>
</dbReference>
<dbReference type="EMBL" id="CP042430">
    <property type="protein sequence ID" value="QEC46405.1"/>
    <property type="molecule type" value="Genomic_DNA"/>
</dbReference>
<comment type="similarity">
    <text evidence="1 3">Belongs to the short-chain dehydrogenases/reductases (SDR) family.</text>
</comment>
<feature type="domain" description="Ketoreductase" evidence="4">
    <location>
        <begin position="8"/>
        <end position="194"/>
    </location>
</feature>
<accession>A0A5B8U0M6</accession>
<dbReference type="GO" id="GO:0016491">
    <property type="term" value="F:oxidoreductase activity"/>
    <property type="evidence" value="ECO:0007669"/>
    <property type="project" value="UniProtKB-KW"/>
</dbReference>
<evidence type="ECO:0000313" key="6">
    <source>
        <dbReference type="Proteomes" id="UP000321805"/>
    </source>
</evidence>